<evidence type="ECO:0000313" key="1">
    <source>
        <dbReference type="EMBL" id="VAV88812.1"/>
    </source>
</evidence>
<gene>
    <name evidence="1" type="ORF">MNBD_ALPHA08-141</name>
</gene>
<name>A0A3B0R8M5_9ZZZZ</name>
<accession>A0A3B0R8M5</accession>
<sequence>MVTVTKTIGKRRGRKLQSLWLEVSCGVLHIAHAVALRAALRGGGAIMRRASVGQSAVMTASAADSLLNEKCSYFVLDINSSVC</sequence>
<dbReference type="AlphaFoldDB" id="A0A3B0R8M5"/>
<dbReference type="EMBL" id="UOEC01000052">
    <property type="protein sequence ID" value="VAV88812.1"/>
    <property type="molecule type" value="Genomic_DNA"/>
</dbReference>
<proteinExistence type="predicted"/>
<reference evidence="1" key="1">
    <citation type="submission" date="2018-06" db="EMBL/GenBank/DDBJ databases">
        <authorList>
            <person name="Zhirakovskaya E."/>
        </authorList>
    </citation>
    <scope>NUCLEOTIDE SEQUENCE</scope>
</reference>
<organism evidence="1">
    <name type="scientific">hydrothermal vent metagenome</name>
    <dbReference type="NCBI Taxonomy" id="652676"/>
    <lineage>
        <taxon>unclassified sequences</taxon>
        <taxon>metagenomes</taxon>
        <taxon>ecological metagenomes</taxon>
    </lineage>
</organism>
<protein>
    <submittedName>
        <fullName evidence="1">Uncharacterized protein</fullName>
    </submittedName>
</protein>